<dbReference type="InterPro" id="IPR052155">
    <property type="entry name" value="Biofilm_reg_signaling"/>
</dbReference>
<keyword evidence="5" id="KW-1185">Reference proteome</keyword>
<evidence type="ECO:0000259" key="2">
    <source>
        <dbReference type="PROSITE" id="PS50113"/>
    </source>
</evidence>
<dbReference type="SMART" id="SM00267">
    <property type="entry name" value="GGDEF"/>
    <property type="match status" value="1"/>
</dbReference>
<feature type="domain" description="PAC" evidence="2">
    <location>
        <begin position="218"/>
        <end position="269"/>
    </location>
</feature>
<dbReference type="CDD" id="cd01949">
    <property type="entry name" value="GGDEF"/>
    <property type="match status" value="1"/>
</dbReference>
<dbReference type="Pfam" id="PF00990">
    <property type="entry name" value="GGDEF"/>
    <property type="match status" value="1"/>
</dbReference>
<dbReference type="PROSITE" id="PS50112">
    <property type="entry name" value="PAS"/>
    <property type="match status" value="1"/>
</dbReference>
<protein>
    <submittedName>
        <fullName evidence="4">Diguanylate cyclase (GGDEF)-like protein/PAS domain S-box-containing protein</fullName>
    </submittedName>
</protein>
<feature type="domain" description="GGDEF" evidence="3">
    <location>
        <begin position="301"/>
        <end position="434"/>
    </location>
</feature>
<dbReference type="Pfam" id="PF08448">
    <property type="entry name" value="PAS_4"/>
    <property type="match status" value="1"/>
</dbReference>
<sequence>MEFSSDFLTKYDSEAELRFLIDMIPELIVLKDGEGRWLMCNRSVREIMQLDETQYKYRTDREIGERYPILRDILEYNHMTDEQAWNKAATLVIEKSFEEYGGSEDIWEIIKTPTFDKQGNRERMMSVSRNIMNRRITEKKLYESQERFRFIAENMTDIITIFTMDRKIDYLSPSLATVLGYDIELVMTQPRFTTLHPEDVPRFSSAFEAMFEGELMQAKVECRYRHMQGHYIWFEMNMSRVSHDNGEEYVLVVGRDISERKIHEQQLNSLAYMDPLTGVPNRRYLMKQLEQDIKTACQHNTMVGVLYLDVDHFKQVNDTLGHEQGDQLLIQMVERITNELGPVDTIARIGGDEFVVVLPIMTDRNQIAWMAENVCHTLQQPWQLGKACMVTSSSIGISIYPNDSISTADLIRHADAALYEAKRAGKAQFAFYEDVFLNGR</sequence>
<dbReference type="SMART" id="SM00086">
    <property type="entry name" value="PAC"/>
    <property type="match status" value="1"/>
</dbReference>
<comment type="caution">
    <text evidence="4">The sequence shown here is derived from an EMBL/GenBank/DDBJ whole genome shotgun (WGS) entry which is preliminary data.</text>
</comment>
<evidence type="ECO:0000259" key="3">
    <source>
        <dbReference type="PROSITE" id="PS50887"/>
    </source>
</evidence>
<dbReference type="InterPro" id="IPR000700">
    <property type="entry name" value="PAS-assoc_C"/>
</dbReference>
<dbReference type="InterPro" id="IPR001610">
    <property type="entry name" value="PAC"/>
</dbReference>
<dbReference type="EMBL" id="JAVDQH010000010">
    <property type="protein sequence ID" value="MDR6244897.1"/>
    <property type="molecule type" value="Genomic_DNA"/>
</dbReference>
<dbReference type="Gene3D" id="3.30.70.270">
    <property type="match status" value="1"/>
</dbReference>
<dbReference type="PANTHER" id="PTHR44757:SF2">
    <property type="entry name" value="BIOFILM ARCHITECTURE MAINTENANCE PROTEIN MBAA"/>
    <property type="match status" value="1"/>
</dbReference>
<dbReference type="InterPro" id="IPR035965">
    <property type="entry name" value="PAS-like_dom_sf"/>
</dbReference>
<accession>A0ABU1J1Q0</accession>
<dbReference type="PROSITE" id="PS50113">
    <property type="entry name" value="PAC"/>
    <property type="match status" value="1"/>
</dbReference>
<dbReference type="RefSeq" id="WP_188774516.1">
    <property type="nucleotide sequence ID" value="NZ_BMMB01000002.1"/>
</dbReference>
<dbReference type="CDD" id="cd00130">
    <property type="entry name" value="PAS"/>
    <property type="match status" value="1"/>
</dbReference>
<dbReference type="Pfam" id="PF08447">
    <property type="entry name" value="PAS_3"/>
    <property type="match status" value="1"/>
</dbReference>
<dbReference type="PANTHER" id="PTHR44757">
    <property type="entry name" value="DIGUANYLATE CYCLASE DGCP"/>
    <property type="match status" value="1"/>
</dbReference>
<dbReference type="PROSITE" id="PS50887">
    <property type="entry name" value="GGDEF"/>
    <property type="match status" value="1"/>
</dbReference>
<dbReference type="NCBIfam" id="TIGR00254">
    <property type="entry name" value="GGDEF"/>
    <property type="match status" value="1"/>
</dbReference>
<name>A0ABU1J1Q0_9BACL</name>
<dbReference type="InterPro" id="IPR000160">
    <property type="entry name" value="GGDEF_dom"/>
</dbReference>
<dbReference type="InterPro" id="IPR013655">
    <property type="entry name" value="PAS_fold_3"/>
</dbReference>
<evidence type="ECO:0000313" key="4">
    <source>
        <dbReference type="EMBL" id="MDR6244897.1"/>
    </source>
</evidence>
<dbReference type="NCBIfam" id="TIGR00229">
    <property type="entry name" value="sensory_box"/>
    <property type="match status" value="1"/>
</dbReference>
<dbReference type="Gene3D" id="3.30.450.20">
    <property type="entry name" value="PAS domain"/>
    <property type="match status" value="2"/>
</dbReference>
<dbReference type="InterPro" id="IPR000014">
    <property type="entry name" value="PAS"/>
</dbReference>
<gene>
    <name evidence="4" type="ORF">JOC58_002794</name>
</gene>
<organism evidence="4 5">
    <name type="scientific">Paenibacillus hunanensis</name>
    <dbReference type="NCBI Taxonomy" id="539262"/>
    <lineage>
        <taxon>Bacteria</taxon>
        <taxon>Bacillati</taxon>
        <taxon>Bacillota</taxon>
        <taxon>Bacilli</taxon>
        <taxon>Bacillales</taxon>
        <taxon>Paenibacillaceae</taxon>
        <taxon>Paenibacillus</taxon>
    </lineage>
</organism>
<evidence type="ECO:0000259" key="1">
    <source>
        <dbReference type="PROSITE" id="PS50112"/>
    </source>
</evidence>
<dbReference type="SUPFAM" id="SSF55073">
    <property type="entry name" value="Nucleotide cyclase"/>
    <property type="match status" value="1"/>
</dbReference>
<feature type="domain" description="PAS" evidence="1">
    <location>
        <begin position="144"/>
        <end position="214"/>
    </location>
</feature>
<dbReference type="SUPFAM" id="SSF55785">
    <property type="entry name" value="PYP-like sensor domain (PAS domain)"/>
    <property type="match status" value="2"/>
</dbReference>
<dbReference type="SMART" id="SM00091">
    <property type="entry name" value="PAS"/>
    <property type="match status" value="2"/>
</dbReference>
<dbReference type="InterPro" id="IPR043128">
    <property type="entry name" value="Rev_trsase/Diguanyl_cyclase"/>
</dbReference>
<proteinExistence type="predicted"/>
<evidence type="ECO:0000313" key="5">
    <source>
        <dbReference type="Proteomes" id="UP001185028"/>
    </source>
</evidence>
<dbReference type="InterPro" id="IPR013656">
    <property type="entry name" value="PAS_4"/>
</dbReference>
<dbReference type="InterPro" id="IPR029787">
    <property type="entry name" value="Nucleotide_cyclase"/>
</dbReference>
<reference evidence="4 5" key="1">
    <citation type="submission" date="2023-07" db="EMBL/GenBank/DDBJ databases">
        <title>Genomic Encyclopedia of Type Strains, Phase IV (KMG-IV): sequencing the most valuable type-strain genomes for metagenomic binning, comparative biology and taxonomic classification.</title>
        <authorList>
            <person name="Goeker M."/>
        </authorList>
    </citation>
    <scope>NUCLEOTIDE SEQUENCE [LARGE SCALE GENOMIC DNA]</scope>
    <source>
        <strain evidence="4 5">DSM 22170</strain>
    </source>
</reference>
<dbReference type="Proteomes" id="UP001185028">
    <property type="component" value="Unassembled WGS sequence"/>
</dbReference>